<feature type="region of interest" description="Disordered" evidence="1">
    <location>
        <begin position="1"/>
        <end position="28"/>
    </location>
</feature>
<organism evidence="2 3">
    <name type="scientific">Rangifer tarandus platyrhynchus</name>
    <name type="common">Svalbard reindeer</name>
    <dbReference type="NCBI Taxonomy" id="3082113"/>
    <lineage>
        <taxon>Eukaryota</taxon>
        <taxon>Metazoa</taxon>
        <taxon>Chordata</taxon>
        <taxon>Craniata</taxon>
        <taxon>Vertebrata</taxon>
        <taxon>Euteleostomi</taxon>
        <taxon>Mammalia</taxon>
        <taxon>Eutheria</taxon>
        <taxon>Laurasiatheria</taxon>
        <taxon>Artiodactyla</taxon>
        <taxon>Ruminantia</taxon>
        <taxon>Pecora</taxon>
        <taxon>Cervidae</taxon>
        <taxon>Odocoileinae</taxon>
        <taxon>Rangifer</taxon>
    </lineage>
</organism>
<evidence type="ECO:0000256" key="1">
    <source>
        <dbReference type="SAM" id="MobiDB-lite"/>
    </source>
</evidence>
<accession>A0ABN8YY17</accession>
<evidence type="ECO:0000313" key="2">
    <source>
        <dbReference type="EMBL" id="CAI9165303.1"/>
    </source>
</evidence>
<keyword evidence="3" id="KW-1185">Reference proteome</keyword>
<reference evidence="2" key="1">
    <citation type="submission" date="2023-04" db="EMBL/GenBank/DDBJ databases">
        <authorList>
            <consortium name="ELIXIR-Norway"/>
        </authorList>
    </citation>
    <scope>NUCLEOTIDE SEQUENCE [LARGE SCALE GENOMIC DNA]</scope>
</reference>
<sequence length="127" mass="14465">MGKTVGKPALLRAPDQPPGNEGLGPGQSFHDIRELLEVGGSPPSVSFPPSVTPYLQLVLWACFPTGWDRVERRREDLPRGNPLSSGVNELDLVHMETKSLWFLISIKMLEREVYRYIYIYFFKFLSL</sequence>
<dbReference type="Proteomes" id="UP001176941">
    <property type="component" value="Chromosome 24"/>
</dbReference>
<dbReference type="EMBL" id="OX459960">
    <property type="protein sequence ID" value="CAI9165303.1"/>
    <property type="molecule type" value="Genomic_DNA"/>
</dbReference>
<evidence type="ECO:0000313" key="3">
    <source>
        <dbReference type="Proteomes" id="UP001176941"/>
    </source>
</evidence>
<name>A0ABN8YY17_RANTA</name>
<gene>
    <name evidence="2" type="ORF">MRATA1EN1_LOCUS14265</name>
</gene>
<proteinExistence type="predicted"/>
<protein>
    <submittedName>
        <fullName evidence="2">Uncharacterized protein</fullName>
    </submittedName>
</protein>